<evidence type="ECO:0000256" key="1">
    <source>
        <dbReference type="ARBA" id="ARBA00004141"/>
    </source>
</evidence>
<feature type="transmembrane region" description="Helical" evidence="7">
    <location>
        <begin position="276"/>
        <end position="301"/>
    </location>
</feature>
<evidence type="ECO:0000259" key="8">
    <source>
        <dbReference type="Pfam" id="PF00324"/>
    </source>
</evidence>
<gene>
    <name evidence="9" type="ORF">LWF01_17930</name>
</gene>
<feature type="transmembrane region" description="Helical" evidence="7">
    <location>
        <begin position="396"/>
        <end position="422"/>
    </location>
</feature>
<dbReference type="EMBL" id="CP090958">
    <property type="protein sequence ID" value="WGW11940.1"/>
    <property type="molecule type" value="Genomic_DNA"/>
</dbReference>
<name>A0ABY8QSH3_9MICO</name>
<keyword evidence="5 7" id="KW-1133">Transmembrane helix</keyword>
<evidence type="ECO:0000256" key="2">
    <source>
        <dbReference type="ARBA" id="ARBA00022448"/>
    </source>
</evidence>
<feature type="transmembrane region" description="Helical" evidence="7">
    <location>
        <begin position="93"/>
        <end position="117"/>
    </location>
</feature>
<dbReference type="PANTHER" id="PTHR43495">
    <property type="entry name" value="GABA PERMEASE"/>
    <property type="match status" value="1"/>
</dbReference>
<feature type="transmembrane region" description="Helical" evidence="7">
    <location>
        <begin position="45"/>
        <end position="63"/>
    </location>
</feature>
<feature type="transmembrane region" description="Helical" evidence="7">
    <location>
        <begin position="196"/>
        <end position="217"/>
    </location>
</feature>
<keyword evidence="10" id="KW-1185">Reference proteome</keyword>
<proteinExistence type="predicted"/>
<dbReference type="Proteomes" id="UP001209083">
    <property type="component" value="Chromosome"/>
</dbReference>
<dbReference type="RefSeq" id="WP_349638736.1">
    <property type="nucleotide sequence ID" value="NZ_CP090958.1"/>
</dbReference>
<accession>A0ABY8QSH3</accession>
<evidence type="ECO:0000256" key="4">
    <source>
        <dbReference type="ARBA" id="ARBA00022970"/>
    </source>
</evidence>
<comment type="subcellular location">
    <subcellularLocation>
        <location evidence="1">Membrane</location>
        <topology evidence="1">Multi-pass membrane protein</topology>
    </subcellularLocation>
</comment>
<organism evidence="9 10">
    <name type="scientific">Saxibacter everestensis</name>
    <dbReference type="NCBI Taxonomy" id="2909229"/>
    <lineage>
        <taxon>Bacteria</taxon>
        <taxon>Bacillati</taxon>
        <taxon>Actinomycetota</taxon>
        <taxon>Actinomycetes</taxon>
        <taxon>Micrococcales</taxon>
        <taxon>Brevibacteriaceae</taxon>
        <taxon>Saxibacter</taxon>
    </lineage>
</organism>
<dbReference type="PIRSF" id="PIRSF006060">
    <property type="entry name" value="AA_transporter"/>
    <property type="match status" value="1"/>
</dbReference>
<feature type="transmembrane region" description="Helical" evidence="7">
    <location>
        <begin position="238"/>
        <end position="256"/>
    </location>
</feature>
<feature type="transmembrane region" description="Helical" evidence="7">
    <location>
        <begin position="123"/>
        <end position="145"/>
    </location>
</feature>
<protein>
    <submittedName>
        <fullName evidence="9">Amino acid permease</fullName>
    </submittedName>
</protein>
<keyword evidence="2" id="KW-0813">Transport</keyword>
<keyword evidence="6 7" id="KW-0472">Membrane</keyword>
<feature type="domain" description="Amino acid permease/ SLC12A" evidence="8">
    <location>
        <begin position="16"/>
        <end position="450"/>
    </location>
</feature>
<evidence type="ECO:0000313" key="10">
    <source>
        <dbReference type="Proteomes" id="UP001209083"/>
    </source>
</evidence>
<sequence length="456" mass="47478">METKTDLKRSLSHRQMTMIALGSALGTGLFLGSGTAIGIAGPGVILAYIIGAVLAGIIGGALGEMTSRNPVRGAFGAQCAMYLGPSAGYLARWCYWAAAVIAIGGEVVAAATYLQFWWPQLPLWVGITFFALVIIAINVMSVRSFGVIEFFLSGIKVIALSVFILIGLLLIVFGLPETPATGLTAWTADGGFLPNGIGSVWLVMAVVMFSFVGVEMISISAAEAKEPERSVRTAMRTLLIRLAAFYVVSIAIIVAITPWRQAADVAGVQASPFVTVFTGVGIPAAASVTNIVVLIAAISAANANLYGSTRLLHSLAHDGLAPRPFRHTSTGGVPVPALLLSALGMVLAAVLAVSNVANIFVLLVSIATFGVLVTWVLILLAFISYRRSNPVGKAPYTLIGGIPAAVLGVIGIVGVAATAFVVPDMMTAAAVGIPFVAILTLIYFLLLRRRVRVEVG</sequence>
<feature type="transmembrane region" description="Helical" evidence="7">
    <location>
        <begin position="359"/>
        <end position="384"/>
    </location>
</feature>
<keyword evidence="4" id="KW-0029">Amino-acid transport</keyword>
<evidence type="ECO:0000256" key="6">
    <source>
        <dbReference type="ARBA" id="ARBA00023136"/>
    </source>
</evidence>
<evidence type="ECO:0000256" key="5">
    <source>
        <dbReference type="ARBA" id="ARBA00022989"/>
    </source>
</evidence>
<dbReference type="PANTHER" id="PTHR43495:SF5">
    <property type="entry name" value="GAMMA-AMINOBUTYRIC ACID PERMEASE"/>
    <property type="match status" value="1"/>
</dbReference>
<evidence type="ECO:0000313" key="9">
    <source>
        <dbReference type="EMBL" id="WGW11940.1"/>
    </source>
</evidence>
<feature type="transmembrane region" description="Helical" evidence="7">
    <location>
        <begin position="20"/>
        <end position="39"/>
    </location>
</feature>
<dbReference type="Gene3D" id="1.20.1740.10">
    <property type="entry name" value="Amino acid/polyamine transporter I"/>
    <property type="match status" value="1"/>
</dbReference>
<evidence type="ECO:0000256" key="3">
    <source>
        <dbReference type="ARBA" id="ARBA00022692"/>
    </source>
</evidence>
<reference evidence="9 10" key="1">
    <citation type="submission" date="2023-05" db="EMBL/GenBank/DDBJ databases">
        <title>Lithophilousrod everest ZFBP1038 complete genpme.</title>
        <authorList>
            <person name="Tian M."/>
        </authorList>
    </citation>
    <scope>NUCLEOTIDE SEQUENCE [LARGE SCALE GENOMIC DNA]</scope>
    <source>
        <strain evidence="9 10">ZFBP1038</strain>
    </source>
</reference>
<keyword evidence="3 7" id="KW-0812">Transmembrane</keyword>
<feature type="transmembrane region" description="Helical" evidence="7">
    <location>
        <begin position="333"/>
        <end position="353"/>
    </location>
</feature>
<dbReference type="Pfam" id="PF00324">
    <property type="entry name" value="AA_permease"/>
    <property type="match status" value="1"/>
</dbReference>
<feature type="transmembrane region" description="Helical" evidence="7">
    <location>
        <begin position="157"/>
        <end position="176"/>
    </location>
</feature>
<evidence type="ECO:0000256" key="7">
    <source>
        <dbReference type="SAM" id="Phobius"/>
    </source>
</evidence>
<dbReference type="InterPro" id="IPR004841">
    <property type="entry name" value="AA-permease/SLC12A_dom"/>
</dbReference>
<feature type="transmembrane region" description="Helical" evidence="7">
    <location>
        <begin position="428"/>
        <end position="447"/>
    </location>
</feature>